<gene>
    <name evidence="1" type="ORF">SAMN05192554_12922</name>
</gene>
<organism evidence="1 2">
    <name type="scientific">Haloarchaeobius iranensis</name>
    <dbReference type="NCBI Taxonomy" id="996166"/>
    <lineage>
        <taxon>Archaea</taxon>
        <taxon>Methanobacteriati</taxon>
        <taxon>Methanobacteriota</taxon>
        <taxon>Stenosarchaea group</taxon>
        <taxon>Halobacteria</taxon>
        <taxon>Halobacteriales</taxon>
        <taxon>Halorubellaceae</taxon>
        <taxon>Haloarchaeobius</taxon>
    </lineage>
</organism>
<evidence type="ECO:0000313" key="1">
    <source>
        <dbReference type="EMBL" id="SDN36183.1"/>
    </source>
</evidence>
<name>A0A1H0ASV0_9EURY</name>
<reference evidence="1 2" key="1">
    <citation type="submission" date="2016-10" db="EMBL/GenBank/DDBJ databases">
        <authorList>
            <person name="de Groot N.N."/>
        </authorList>
    </citation>
    <scope>NUCLEOTIDE SEQUENCE [LARGE SCALE GENOMIC DNA]</scope>
    <source>
        <strain evidence="2">EB21,IBRC-M 10013,KCTC 4048</strain>
    </source>
</reference>
<dbReference type="AlphaFoldDB" id="A0A1H0ASV0"/>
<accession>A0A1H0ASV0</accession>
<dbReference type="Proteomes" id="UP000199370">
    <property type="component" value="Unassembled WGS sequence"/>
</dbReference>
<keyword evidence="2" id="KW-1185">Reference proteome</keyword>
<proteinExistence type="predicted"/>
<dbReference type="STRING" id="996166.SAMN05192554_12922"/>
<dbReference type="EMBL" id="FNIA01000029">
    <property type="protein sequence ID" value="SDN36183.1"/>
    <property type="molecule type" value="Genomic_DNA"/>
</dbReference>
<evidence type="ECO:0000313" key="2">
    <source>
        <dbReference type="Proteomes" id="UP000199370"/>
    </source>
</evidence>
<protein>
    <submittedName>
        <fullName evidence="1">Uncharacterized protein</fullName>
    </submittedName>
</protein>
<sequence>MDGSGVSYTAAGSSYNILTNIPEWDSSIGKYRVNVLTTSVACTGYELENGSTGHERLYRGQHRLIVNHDYSNQISTQAYDDAEWGISTISDHQTGSSPGNEIADSVYTLLSGFGDFIPTYYEAIDLYNRLNQAYIDGEIDKTWLAESTGQSRMGHIVTYRHVYPPREVLGTDSVSVSVRNKLHNSIYEPETDWTGNREPTDVYDHTHEYDLYVPYAPADSSVSKRN</sequence>